<dbReference type="InterPro" id="IPR044060">
    <property type="entry name" value="Bacterial_rp_domain"/>
</dbReference>
<dbReference type="AlphaFoldDB" id="A0A2T2YGN0"/>
<dbReference type="SMART" id="SM00612">
    <property type="entry name" value="Kelch"/>
    <property type="match status" value="4"/>
</dbReference>
<dbReference type="InterPro" id="IPR021720">
    <property type="entry name" value="Malectin_dom"/>
</dbReference>
<dbReference type="InterPro" id="IPR006652">
    <property type="entry name" value="Kelch_1"/>
</dbReference>
<dbReference type="SMART" id="SM00089">
    <property type="entry name" value="PKD"/>
    <property type="match status" value="1"/>
</dbReference>
<dbReference type="Pfam" id="PF18962">
    <property type="entry name" value="Por_Secre_tail"/>
    <property type="match status" value="1"/>
</dbReference>
<proteinExistence type="predicted"/>
<dbReference type="Pfam" id="PF11721">
    <property type="entry name" value="Malectin"/>
    <property type="match status" value="1"/>
</dbReference>
<dbReference type="InterPro" id="IPR022409">
    <property type="entry name" value="PKD/Chitinase_dom"/>
</dbReference>
<name>A0A2T2YGN0_9BACT</name>
<dbReference type="Pfam" id="PF24681">
    <property type="entry name" value="Kelch_KLHDC2_KLHL20_DRC7"/>
    <property type="match status" value="1"/>
</dbReference>
<dbReference type="InterPro" id="IPR008979">
    <property type="entry name" value="Galactose-bd-like_sf"/>
</dbReference>
<dbReference type="Gene3D" id="2.60.120.430">
    <property type="entry name" value="Galactose-binding lectin"/>
    <property type="match status" value="1"/>
</dbReference>
<dbReference type="Gene3D" id="2.60.40.10">
    <property type="entry name" value="Immunoglobulins"/>
    <property type="match status" value="1"/>
</dbReference>
<feature type="domain" description="PKD/Chitinase" evidence="1">
    <location>
        <begin position="735"/>
        <end position="814"/>
    </location>
</feature>
<dbReference type="InterPro" id="IPR011043">
    <property type="entry name" value="Gal_Oxase/kelch_b-propeller"/>
</dbReference>
<reference evidence="2 3" key="1">
    <citation type="submission" date="2018-03" db="EMBL/GenBank/DDBJ databases">
        <title>Adhaeribacter sp. HMF7605 Genome sequencing and assembly.</title>
        <authorList>
            <person name="Kang H."/>
            <person name="Kang J."/>
            <person name="Cha I."/>
            <person name="Kim H."/>
            <person name="Joh K."/>
        </authorList>
    </citation>
    <scope>NUCLEOTIDE SEQUENCE [LARGE SCALE GENOMIC DNA]</scope>
    <source>
        <strain evidence="2 3">HMF7605</strain>
    </source>
</reference>
<protein>
    <recommendedName>
        <fullName evidence="1">PKD/Chitinase domain-containing protein</fullName>
    </recommendedName>
</protein>
<dbReference type="SUPFAM" id="SSF49785">
    <property type="entry name" value="Galactose-binding domain-like"/>
    <property type="match status" value="1"/>
</dbReference>
<keyword evidence="3" id="KW-1185">Reference proteome</keyword>
<dbReference type="Proteomes" id="UP000240357">
    <property type="component" value="Unassembled WGS sequence"/>
</dbReference>
<dbReference type="EMBL" id="PYFT01000001">
    <property type="protein sequence ID" value="PSR54642.1"/>
    <property type="molecule type" value="Genomic_DNA"/>
</dbReference>
<dbReference type="Pfam" id="PF18998">
    <property type="entry name" value="Flg_new_2"/>
    <property type="match status" value="1"/>
</dbReference>
<dbReference type="Pfam" id="PF01344">
    <property type="entry name" value="Kelch_1"/>
    <property type="match status" value="1"/>
</dbReference>
<organism evidence="2 3">
    <name type="scientific">Adhaeribacter arboris</name>
    <dbReference type="NCBI Taxonomy" id="2072846"/>
    <lineage>
        <taxon>Bacteria</taxon>
        <taxon>Pseudomonadati</taxon>
        <taxon>Bacteroidota</taxon>
        <taxon>Cytophagia</taxon>
        <taxon>Cytophagales</taxon>
        <taxon>Hymenobacteraceae</taxon>
        <taxon>Adhaeribacter</taxon>
    </lineage>
</organism>
<dbReference type="Gene3D" id="2.120.10.80">
    <property type="entry name" value="Kelch-type beta propeller"/>
    <property type="match status" value="2"/>
</dbReference>
<comment type="caution">
    <text evidence="2">The sequence shown here is derived from an EMBL/GenBank/DDBJ whole genome shotgun (WGS) entry which is preliminary data.</text>
</comment>
<gene>
    <name evidence="2" type="ORF">AHMF7605_14560</name>
</gene>
<evidence type="ECO:0000259" key="1">
    <source>
        <dbReference type="SMART" id="SM00089"/>
    </source>
</evidence>
<dbReference type="SUPFAM" id="SSF50965">
    <property type="entry name" value="Galactose oxidase, central domain"/>
    <property type="match status" value="1"/>
</dbReference>
<dbReference type="InterPro" id="IPR026444">
    <property type="entry name" value="Secre_tail"/>
</dbReference>
<dbReference type="InterPro" id="IPR013783">
    <property type="entry name" value="Ig-like_fold"/>
</dbReference>
<dbReference type="NCBIfam" id="TIGR04183">
    <property type="entry name" value="Por_Secre_tail"/>
    <property type="match status" value="1"/>
</dbReference>
<accession>A0A2T2YGN0</accession>
<evidence type="ECO:0000313" key="2">
    <source>
        <dbReference type="EMBL" id="PSR54642.1"/>
    </source>
</evidence>
<dbReference type="PANTHER" id="PTHR45632">
    <property type="entry name" value="LD33804P"/>
    <property type="match status" value="1"/>
</dbReference>
<evidence type="ECO:0000313" key="3">
    <source>
        <dbReference type="Proteomes" id="UP000240357"/>
    </source>
</evidence>
<sequence>MVVFYFLFQTRMIKVYFIKIRKPQERFPLTARVLLLLLLLFQVQVTYAQWTRQKNANKPRAEMMNVVYQGKMYSFGGIGKWPQVEPVPEVYDPVQNKWKMLAPMPAGKTVTHQGIVVVDGKVWHIGGRLESTEGPLTHEVWIYDISRNKWSRGPALKHPVTGKPVSWGGGGAALIGRTIHLVGGFAMTTCNGDQDQLHLTLDVDKWAANPKSTTWENKLTPMPIKRNHMSTIVLDGKMYVLGGQFGHDCGGGQDKRYSHVYNPLTDKWTQLTDLPMDRSHCEASVFATGGKIYLVGGDGGANKVTRFNPAANGGRGSWTNLPALELPRPFIALTAKAINNKLILAGGRFENSHTTRLETYSAPFPQNVAYKFGFLEDCMSRTVISNEKITVKNLLYTQEGEKQYRLTSSASWLKISKNATGWAVPSGVYVEASIQADGLPAGNYKATITAKGTGGGPNFTSASFCVTLKVTQGSSVLTITKAGNGSVVKSPDKEYYSYGETVQLTAKPASGYRFAGWSGDASGTANPLKITLKGNRQITATFRRKETELTIVRINAGGGTQTVNGVTWRGCASENGCRDYVDGGFAYTEKPSPQITGAQFNNLNQAIYQTEWTGGETGSNPVPKGATAFSYRIPVANGKYLVRLYFVELNKNADNQREFDIKLEGKVIQKNFDIFAAANGIHKAIYREYPVTISDGAVNLAFIRQIQNAKISAIEIVPFKTATLNSKPIPDAGKTQTVTANSDGYAQVTLNASASYDKDGYIVLYHWLRNLKHLANGEKTTVNLGVGTHQLKLVIKDNAGAYRTDYTTVIVKAGTIPAKADSVVVPAIAANADSEVLSRKVTSPAEIKLPTTSNQFTLRVFPNPAVANDRTFVEITNGGQQENITLMLYDITGKIIQTTNLTTDAGGAARTEWQLTGKVSSGNYLIRASSKAGTTQTKLLFR</sequence>
<dbReference type="InterPro" id="IPR015915">
    <property type="entry name" value="Kelch-typ_b-propeller"/>
</dbReference>